<dbReference type="InterPro" id="IPR012347">
    <property type="entry name" value="Ferritin-like"/>
</dbReference>
<gene>
    <name evidence="2" type="ORF">ENS06_13910</name>
</gene>
<organism evidence="2">
    <name type="scientific">Desulfacinum infernum</name>
    <dbReference type="NCBI Taxonomy" id="35837"/>
    <lineage>
        <taxon>Bacteria</taxon>
        <taxon>Pseudomonadati</taxon>
        <taxon>Thermodesulfobacteriota</taxon>
        <taxon>Syntrophobacteria</taxon>
        <taxon>Syntrophobacterales</taxon>
        <taxon>Syntrophobacteraceae</taxon>
        <taxon>Desulfacinum</taxon>
    </lineage>
</organism>
<dbReference type="InterPro" id="IPR003251">
    <property type="entry name" value="Rr_diiron-bd_dom"/>
</dbReference>
<accession>A0A832A4E9</accession>
<dbReference type="AlphaFoldDB" id="A0A832A4E9"/>
<dbReference type="GO" id="GO:0016491">
    <property type="term" value="F:oxidoreductase activity"/>
    <property type="evidence" value="ECO:0007669"/>
    <property type="project" value="InterPro"/>
</dbReference>
<comment type="caution">
    <text evidence="2">The sequence shown here is derived from an EMBL/GenBank/DDBJ whole genome shotgun (WGS) entry which is preliminary data.</text>
</comment>
<dbReference type="InterPro" id="IPR009078">
    <property type="entry name" value="Ferritin-like_SF"/>
</dbReference>
<evidence type="ECO:0000313" key="2">
    <source>
        <dbReference type="EMBL" id="HFK98403.1"/>
    </source>
</evidence>
<dbReference type="EMBL" id="DSTK01000039">
    <property type="protein sequence ID" value="HFK98403.1"/>
    <property type="molecule type" value="Genomic_DNA"/>
</dbReference>
<proteinExistence type="predicted"/>
<dbReference type="SUPFAM" id="SSF47240">
    <property type="entry name" value="Ferritin-like"/>
    <property type="match status" value="1"/>
</dbReference>
<evidence type="ECO:0000259" key="1">
    <source>
        <dbReference type="Pfam" id="PF02915"/>
    </source>
</evidence>
<dbReference type="Pfam" id="PF02915">
    <property type="entry name" value="Rubrerythrin"/>
    <property type="match status" value="1"/>
</dbReference>
<protein>
    <recommendedName>
        <fullName evidence="1">Rubrerythrin diiron-binding domain-containing protein</fullName>
    </recommendedName>
</protein>
<name>A0A832A4E9_9BACT</name>
<sequence>MGKRSPSWVRDCCEAALAAMEWWKKGATMSANQPVIKVFEYALNQEETGKLFFQTALQRMGIGAAVSAFKRLIAEEEKHIAFISRILDELRRGKEVDPGQLQDLILEPTDYFDERAKKEFMEQCVEGSMVPDVTVFNTAWLIEKDLSEFYAAMAQKAVGKAKDALSMLSRWERQHEMFFRQFRDKLSEAYAQMPWGG</sequence>
<feature type="domain" description="Rubrerythrin diiron-binding" evidence="1">
    <location>
        <begin position="38"/>
        <end position="181"/>
    </location>
</feature>
<reference evidence="2" key="1">
    <citation type="journal article" date="2020" name="mSystems">
        <title>Genome- and Community-Level Interaction Insights into Carbon Utilization and Element Cycling Functions of Hydrothermarchaeota in Hydrothermal Sediment.</title>
        <authorList>
            <person name="Zhou Z."/>
            <person name="Liu Y."/>
            <person name="Xu W."/>
            <person name="Pan J."/>
            <person name="Luo Z.H."/>
            <person name="Li M."/>
        </authorList>
    </citation>
    <scope>NUCLEOTIDE SEQUENCE [LARGE SCALE GENOMIC DNA]</scope>
    <source>
        <strain evidence="2">SpSt-456</strain>
    </source>
</reference>
<dbReference type="Gene3D" id="1.20.1260.10">
    <property type="match status" value="1"/>
</dbReference>
<dbReference type="GO" id="GO:0046872">
    <property type="term" value="F:metal ion binding"/>
    <property type="evidence" value="ECO:0007669"/>
    <property type="project" value="InterPro"/>
</dbReference>